<dbReference type="Pfam" id="PF05296">
    <property type="entry name" value="TAS2R"/>
    <property type="match status" value="1"/>
</dbReference>
<dbReference type="EMBL" id="KT012187">
    <property type="protein sequence ID" value="ALG92917.1"/>
    <property type="molecule type" value="Genomic_DNA"/>
</dbReference>
<evidence type="ECO:0000256" key="3">
    <source>
        <dbReference type="ARBA" id="ARBA00022480"/>
    </source>
</evidence>
<evidence type="ECO:0000313" key="25">
    <source>
        <dbReference type="EMBL" id="ALG92917.1"/>
    </source>
</evidence>
<keyword evidence="8 13" id="KW-0472">Membrane</keyword>
<dbReference type="InterPro" id="IPR007960">
    <property type="entry name" value="TAS2R"/>
</dbReference>
<keyword evidence="4 13" id="KW-0716">Sensory transduction</keyword>
<evidence type="ECO:0000313" key="15">
    <source>
        <dbReference type="EMBL" id="ALG92899.1"/>
    </source>
</evidence>
<reference evidence="22" key="1">
    <citation type="journal article" date="2015" name="Proc. Natl. Acad. Sci. U.S.A.">
        <title>Sympatric speciation revealed by genome-wide divergence in the blind mole rat Spalax.</title>
        <authorList>
            <person name="Li K."/>
            <person name="Hong W."/>
            <person name="Jiao H."/>
            <person name="Wang G.D."/>
            <person name="Rodriguez K.A."/>
            <person name="Buffenstein R."/>
            <person name="Zhao Y."/>
            <person name="Nevo E."/>
            <person name="Zhao H."/>
        </authorList>
    </citation>
    <scope>NUCLEOTIDE SEQUENCE</scope>
    <source>
        <strain evidence="23">C10-1</strain>
        <strain evidence="24">C10-2</strain>
        <strain evidence="25">C12-1</strain>
        <strain evidence="26">C12-2</strain>
        <strain evidence="15">C3-1</strain>
        <strain evidence="16">C3-2</strain>
        <strain evidence="17">C6-1</strain>
        <strain evidence="18">C6-2</strain>
        <strain evidence="19">C7-1</strain>
        <strain evidence="20">C7-2</strain>
        <strain evidence="21">C9-1</strain>
        <strain evidence="22">C9-2</strain>
        <tissue evidence="22">Muscle</tissue>
    </source>
</reference>
<dbReference type="CDD" id="cd15016">
    <property type="entry name" value="7tm_TAS2R1"/>
    <property type="match status" value="1"/>
</dbReference>
<feature type="transmembrane region" description="Helical" evidence="14">
    <location>
        <begin position="222"/>
        <end position="245"/>
    </location>
</feature>
<keyword evidence="9 13" id="KW-0675">Receptor</keyword>
<dbReference type="EMBL" id="KT012177">
    <property type="protein sequence ID" value="ALG92907.1"/>
    <property type="molecule type" value="Genomic_DNA"/>
</dbReference>
<gene>
    <name evidence="22" type="primary">Tas2r17</name>
</gene>
<evidence type="ECO:0000256" key="8">
    <source>
        <dbReference type="ARBA" id="ARBA00023136"/>
    </source>
</evidence>
<dbReference type="GO" id="GO:0033038">
    <property type="term" value="F:bitter taste receptor activity"/>
    <property type="evidence" value="ECO:0007669"/>
    <property type="project" value="InterPro"/>
</dbReference>
<evidence type="ECO:0000256" key="13">
    <source>
        <dbReference type="RuleBase" id="RU004424"/>
    </source>
</evidence>
<evidence type="ECO:0000313" key="23">
    <source>
        <dbReference type="EMBL" id="ALG92913.1"/>
    </source>
</evidence>
<dbReference type="PANTHER" id="PTHR11394">
    <property type="entry name" value="TASTE RECEPTOR TYPE 2"/>
    <property type="match status" value="1"/>
</dbReference>
<dbReference type="EMBL" id="KT012188">
    <property type="protein sequence ID" value="ALG92918.1"/>
    <property type="molecule type" value="Genomic_DNA"/>
</dbReference>
<evidence type="ECO:0000313" key="17">
    <source>
        <dbReference type="EMBL" id="ALG92905.1"/>
    </source>
</evidence>
<evidence type="ECO:0000256" key="4">
    <source>
        <dbReference type="ARBA" id="ARBA00022606"/>
    </source>
</evidence>
<evidence type="ECO:0000313" key="20">
    <source>
        <dbReference type="EMBL" id="ALG92908.1"/>
    </source>
</evidence>
<comment type="subcellular location">
    <subcellularLocation>
        <location evidence="1 13">Membrane</location>
        <topology evidence="1 13">Multi-pass membrane protein</topology>
    </subcellularLocation>
</comment>
<evidence type="ECO:0000256" key="9">
    <source>
        <dbReference type="ARBA" id="ARBA00023170"/>
    </source>
</evidence>
<dbReference type="EMBL" id="KT012183">
    <property type="protein sequence ID" value="ALG92913.1"/>
    <property type="molecule type" value="Genomic_DNA"/>
</dbReference>
<dbReference type="EMBL" id="KT012170">
    <property type="protein sequence ID" value="ALG92900.1"/>
    <property type="molecule type" value="Genomic_DNA"/>
</dbReference>
<sequence length="308" mass="34858">MLETHNVFHLLAAVLQVFTGLLANGLILVVNGIDFIRQRKIAPFDLLLSCLVTSRIILQLCVFSGLLVALFLVNSSVFTDNAIFIMFINELNLWFATWLGVFYCTKIATIPHPLFLWLKMRIFRLVPWLILGSVLYATVTASIYSKNVSSAYIQPFINIFSQNVTHLKEMYALPSSFSAFGLMLPFLIFLVAVLLLIFSLWKHSRKMRTISTGSRKPGRHAHISAMLSILSFLTLYFSHCMVGILLSTQVIQFGSTNFLLCILMMGVYPSIHSIILILGNPKLRQSAWIFLQCKCCQLVRVCINTRNP</sequence>
<evidence type="ECO:0000313" key="26">
    <source>
        <dbReference type="EMBL" id="ALG92918.1"/>
    </source>
</evidence>
<feature type="transmembrane region" description="Helical" evidence="14">
    <location>
        <begin position="93"/>
        <end position="118"/>
    </location>
</feature>
<evidence type="ECO:0000313" key="21">
    <source>
        <dbReference type="EMBL" id="ALG92911.1"/>
    </source>
</evidence>
<evidence type="ECO:0000256" key="12">
    <source>
        <dbReference type="RuleBase" id="RU004423"/>
    </source>
</evidence>
<dbReference type="EMBL" id="KT012181">
    <property type="protein sequence ID" value="ALG92911.1"/>
    <property type="molecule type" value="Genomic_DNA"/>
</dbReference>
<dbReference type="Gene3D" id="1.20.1070.10">
    <property type="entry name" value="Rhodopsin 7-helix transmembrane proteins"/>
    <property type="match status" value="1"/>
</dbReference>
<evidence type="ECO:0000256" key="14">
    <source>
        <dbReference type="SAM" id="Phobius"/>
    </source>
</evidence>
<evidence type="ECO:0000256" key="7">
    <source>
        <dbReference type="ARBA" id="ARBA00023040"/>
    </source>
</evidence>
<keyword evidence="7 13" id="KW-0297">G-protein coupled receptor</keyword>
<feature type="transmembrane region" description="Helical" evidence="14">
    <location>
        <begin position="125"/>
        <end position="144"/>
    </location>
</feature>
<feature type="transmembrane region" description="Helical" evidence="14">
    <location>
        <begin position="6"/>
        <end position="34"/>
    </location>
</feature>
<evidence type="ECO:0000256" key="1">
    <source>
        <dbReference type="ARBA" id="ARBA00004141"/>
    </source>
</evidence>
<keyword evidence="5 13" id="KW-0812">Transmembrane</keyword>
<protein>
    <recommendedName>
        <fullName evidence="13">Taste receptor type 2</fullName>
    </recommendedName>
</protein>
<dbReference type="EMBL" id="KT012182">
    <property type="protein sequence ID" value="ALG92912.1"/>
    <property type="molecule type" value="Genomic_DNA"/>
</dbReference>
<keyword evidence="3 13" id="KW-0919">Taste</keyword>
<evidence type="ECO:0000313" key="16">
    <source>
        <dbReference type="EMBL" id="ALG92900.1"/>
    </source>
</evidence>
<evidence type="ECO:0000256" key="6">
    <source>
        <dbReference type="ARBA" id="ARBA00022989"/>
    </source>
</evidence>
<feature type="transmembrane region" description="Helical" evidence="14">
    <location>
        <begin position="177"/>
        <end position="201"/>
    </location>
</feature>
<dbReference type="EMBL" id="KT012169">
    <property type="protein sequence ID" value="ALG92899.1"/>
    <property type="molecule type" value="Genomic_DNA"/>
</dbReference>
<organism evidence="22">
    <name type="scientific">Nannospalax galili</name>
    <name type="common">Northern Israeli blind subterranean mole rat</name>
    <name type="synonym">Spalax galili</name>
    <dbReference type="NCBI Taxonomy" id="1026970"/>
    <lineage>
        <taxon>Eukaryota</taxon>
        <taxon>Metazoa</taxon>
        <taxon>Chordata</taxon>
        <taxon>Craniata</taxon>
        <taxon>Vertebrata</taxon>
        <taxon>Euteleostomi</taxon>
        <taxon>Mammalia</taxon>
        <taxon>Eutheria</taxon>
        <taxon>Euarchontoglires</taxon>
        <taxon>Glires</taxon>
        <taxon>Rodentia</taxon>
        <taxon>Myomorpha</taxon>
        <taxon>Muroidea</taxon>
        <taxon>Spalacidae</taxon>
        <taxon>Spalacinae</taxon>
        <taxon>Nannospalax</taxon>
    </lineage>
</organism>
<proteinExistence type="inferred from homology"/>
<dbReference type="PANTHER" id="PTHR11394:SF149">
    <property type="entry name" value="TASTE RECEPTOR TYPE 2 MEMBER 1"/>
    <property type="match status" value="1"/>
</dbReference>
<dbReference type="AlphaFoldDB" id="A0A0N9NYW4"/>
<dbReference type="GO" id="GO:0004930">
    <property type="term" value="F:G protein-coupled receptor activity"/>
    <property type="evidence" value="ECO:0007669"/>
    <property type="project" value="UniProtKB-KW"/>
</dbReference>
<dbReference type="EMBL" id="KT012175">
    <property type="protein sequence ID" value="ALG92905.1"/>
    <property type="molecule type" value="Genomic_DNA"/>
</dbReference>
<evidence type="ECO:0000313" key="19">
    <source>
        <dbReference type="EMBL" id="ALG92907.1"/>
    </source>
</evidence>
<name>A0A0N9NYW4_NANGA</name>
<evidence type="ECO:0000256" key="5">
    <source>
        <dbReference type="ARBA" id="ARBA00022692"/>
    </source>
</evidence>
<dbReference type="EMBL" id="KT012176">
    <property type="protein sequence ID" value="ALG92906.1"/>
    <property type="molecule type" value="Genomic_DNA"/>
</dbReference>
<dbReference type="GO" id="GO:0016020">
    <property type="term" value="C:membrane"/>
    <property type="evidence" value="ECO:0007669"/>
    <property type="project" value="UniProtKB-SubCell"/>
</dbReference>
<evidence type="ECO:0000256" key="10">
    <source>
        <dbReference type="ARBA" id="ARBA00023180"/>
    </source>
</evidence>
<feature type="transmembrane region" description="Helical" evidence="14">
    <location>
        <begin position="46"/>
        <end position="73"/>
    </location>
</feature>
<dbReference type="FunFam" id="1.20.1070.10:FF:000055">
    <property type="entry name" value="Taste receptor type 2"/>
    <property type="match status" value="1"/>
</dbReference>
<comment type="similarity">
    <text evidence="2 12">Belongs to the G-protein coupled receptor T2R family.</text>
</comment>
<accession>A0A0N9NYW4</accession>
<keyword evidence="6 14" id="KW-1133">Transmembrane helix</keyword>
<keyword evidence="10" id="KW-0325">Glycoprotein</keyword>
<feature type="transmembrane region" description="Helical" evidence="14">
    <location>
        <begin position="257"/>
        <end position="278"/>
    </location>
</feature>
<evidence type="ECO:0000313" key="22">
    <source>
        <dbReference type="EMBL" id="ALG92912.1"/>
    </source>
</evidence>
<evidence type="ECO:0000313" key="24">
    <source>
        <dbReference type="EMBL" id="ALG92914.1"/>
    </source>
</evidence>
<dbReference type="EMBL" id="KT012178">
    <property type="protein sequence ID" value="ALG92908.1"/>
    <property type="molecule type" value="Genomic_DNA"/>
</dbReference>
<evidence type="ECO:0000256" key="2">
    <source>
        <dbReference type="ARBA" id="ARBA00007376"/>
    </source>
</evidence>
<dbReference type="EMBL" id="KT012184">
    <property type="protein sequence ID" value="ALG92914.1"/>
    <property type="molecule type" value="Genomic_DNA"/>
</dbReference>
<dbReference type="SUPFAM" id="SSF81321">
    <property type="entry name" value="Family A G protein-coupled receptor-like"/>
    <property type="match status" value="1"/>
</dbReference>
<evidence type="ECO:0000256" key="11">
    <source>
        <dbReference type="ARBA" id="ARBA00023224"/>
    </source>
</evidence>
<evidence type="ECO:0000313" key="18">
    <source>
        <dbReference type="EMBL" id="ALG92906.1"/>
    </source>
</evidence>
<keyword evidence="11 13" id="KW-0807">Transducer</keyword>